<dbReference type="InterPro" id="IPR011483">
    <property type="entry name" value="Sde182_NH-like"/>
</dbReference>
<dbReference type="Gene3D" id="3.90.245.10">
    <property type="entry name" value="Ribonucleoside hydrolase-like"/>
    <property type="match status" value="1"/>
</dbReference>
<keyword evidence="4" id="KW-1185">Reference proteome</keyword>
<dbReference type="Pfam" id="PF07632">
    <property type="entry name" value="Sde182_NH-like"/>
    <property type="match status" value="1"/>
</dbReference>
<evidence type="ECO:0000259" key="2">
    <source>
        <dbReference type="Pfam" id="PF21027"/>
    </source>
</evidence>
<organism evidence="3 4">
    <name type="scientific">Spirosoma utsteinense</name>
    <dbReference type="NCBI Taxonomy" id="2585773"/>
    <lineage>
        <taxon>Bacteria</taxon>
        <taxon>Pseudomonadati</taxon>
        <taxon>Bacteroidota</taxon>
        <taxon>Cytophagia</taxon>
        <taxon>Cytophagales</taxon>
        <taxon>Cytophagaceae</taxon>
        <taxon>Spirosoma</taxon>
    </lineage>
</organism>
<sequence>MRSHHRGFLQNVRLYGFGLLLLCLFVNRAGAQTPGQRLRPRIVVTADPELDDNNSLIRFLLYSSDLNVEGLIYASSQFHWTGDGKGTKWFVPGREYNRFGLNLCPCESWRWAKDERFIHDAVDAYAKVYPNLRVHNSRYPSPAELQSKIRYGNIEFDGDISKNTPGSDLIKALMLDDKPGPLFITAWGGQSTIARALKSIQEQFEYTTEWESLKKKLSRKVVLLPSGDQDDTYATYIKPNWPDMEYRQFRGGPNYAYGAQLGAKPENAMYLTASWMKENVRDRGPLGALYRVWGDGKQMVKGDKLDYFGLTGYTNDELKKMGYIVWMPVQPKGSWLGEGDDHTFMNMLGNGLRAYEAGTYGGWGGREPVNRDMTTSSLFSAVQDTSASAMATSLSTSNNQTNKSATELAYPDFFPQAQRDFAARLNWSVTPAYANANHEPIVKIEGPLTVLASAGEKIRVNGAVSDPDGNAVSIKWWQFQVGSYPNKVAILHPDSLQTEVLIPKDATAGQTIHLVLEAVDTGTPSLTTYQRMIITVRNR</sequence>
<evidence type="ECO:0000313" key="3">
    <source>
        <dbReference type="EMBL" id="MBC3792746.1"/>
    </source>
</evidence>
<dbReference type="InterPro" id="IPR013783">
    <property type="entry name" value="Ig-like_fold"/>
</dbReference>
<feature type="domain" description="Cellulose-binding Sde182 C-terminal" evidence="2">
    <location>
        <begin position="463"/>
        <end position="536"/>
    </location>
</feature>
<name>A0ABR6W9V7_9BACT</name>
<feature type="domain" description="Cellulose-binding Sde182 nucleoside hydrolase-like" evidence="1">
    <location>
        <begin position="41"/>
        <end position="366"/>
    </location>
</feature>
<evidence type="ECO:0000313" key="4">
    <source>
        <dbReference type="Proteomes" id="UP000700732"/>
    </source>
</evidence>
<dbReference type="InterPro" id="IPR036452">
    <property type="entry name" value="Ribo_hydro-like"/>
</dbReference>
<comment type="caution">
    <text evidence="3">The sequence shown here is derived from an EMBL/GenBank/DDBJ whole genome shotgun (WGS) entry which is preliminary data.</text>
</comment>
<gene>
    <name evidence="3" type="ORF">FH603_3260</name>
</gene>
<protein>
    <recommendedName>
        <fullName evidence="5">DUF1593 domain-containing protein</fullName>
    </recommendedName>
</protein>
<dbReference type="EMBL" id="VFIA01000019">
    <property type="protein sequence ID" value="MBC3792746.1"/>
    <property type="molecule type" value="Genomic_DNA"/>
</dbReference>
<dbReference type="Pfam" id="PF21027">
    <property type="entry name" value="Sde0182_C"/>
    <property type="match status" value="1"/>
</dbReference>
<dbReference type="InterPro" id="IPR048527">
    <property type="entry name" value="Sde182_C"/>
</dbReference>
<dbReference type="Proteomes" id="UP000700732">
    <property type="component" value="Unassembled WGS sequence"/>
</dbReference>
<dbReference type="RefSeq" id="WP_186738509.1">
    <property type="nucleotide sequence ID" value="NZ_VFIA01000019.1"/>
</dbReference>
<evidence type="ECO:0000259" key="1">
    <source>
        <dbReference type="Pfam" id="PF07632"/>
    </source>
</evidence>
<dbReference type="Gene3D" id="2.60.40.10">
    <property type="entry name" value="Immunoglobulins"/>
    <property type="match status" value="1"/>
</dbReference>
<evidence type="ECO:0008006" key="5">
    <source>
        <dbReference type="Google" id="ProtNLM"/>
    </source>
</evidence>
<proteinExistence type="predicted"/>
<accession>A0ABR6W9V7</accession>
<reference evidence="3 4" key="1">
    <citation type="submission" date="2019-06" db="EMBL/GenBank/DDBJ databases">
        <title>Spirosoma utsteinense sp. nov. isolated from Antarctic ice-free soils.</title>
        <authorList>
            <person name="Tahon G."/>
        </authorList>
    </citation>
    <scope>NUCLEOTIDE SEQUENCE [LARGE SCALE GENOMIC DNA]</scope>
    <source>
        <strain evidence="3 4">LMG 31447</strain>
    </source>
</reference>